<evidence type="ECO:0000313" key="9">
    <source>
        <dbReference type="Proteomes" id="UP000594262"/>
    </source>
</evidence>
<reference evidence="8" key="1">
    <citation type="submission" date="2021-01" db="UniProtKB">
        <authorList>
            <consortium name="EnsemblMetazoa"/>
        </authorList>
    </citation>
    <scope>IDENTIFICATION</scope>
</reference>
<feature type="domain" description="PDZ" evidence="7">
    <location>
        <begin position="234"/>
        <end position="319"/>
    </location>
</feature>
<keyword evidence="2 4" id="KW-0863">Zinc-finger</keyword>
<dbReference type="PANTHER" id="PTHR15545:SF8">
    <property type="entry name" value="SLO-INTERACTING PROTEIN 1"/>
    <property type="match status" value="1"/>
</dbReference>
<keyword evidence="1" id="KW-0479">Metal-binding</keyword>
<dbReference type="PROSITE" id="PS50106">
    <property type="entry name" value="PDZ"/>
    <property type="match status" value="2"/>
</dbReference>
<evidence type="ECO:0000256" key="1">
    <source>
        <dbReference type="ARBA" id="ARBA00022723"/>
    </source>
</evidence>
<dbReference type="InterPro" id="IPR051971">
    <property type="entry name" value="E3_ubiquitin-PDZ_ligase"/>
</dbReference>
<accession>A0A7M5WYR2</accession>
<keyword evidence="3" id="KW-0862">Zinc</keyword>
<dbReference type="Gene3D" id="2.30.42.10">
    <property type="match status" value="2"/>
</dbReference>
<proteinExistence type="predicted"/>
<dbReference type="OrthoDB" id="6270329at2759"/>
<dbReference type="SUPFAM" id="SSF50156">
    <property type="entry name" value="PDZ domain-like"/>
    <property type="match status" value="2"/>
</dbReference>
<feature type="region of interest" description="Disordered" evidence="5">
    <location>
        <begin position="382"/>
        <end position="417"/>
    </location>
</feature>
<dbReference type="Gene3D" id="3.30.40.10">
    <property type="entry name" value="Zinc/RING finger domain, C3HC4 (zinc finger)"/>
    <property type="match status" value="1"/>
</dbReference>
<dbReference type="EnsemblMetazoa" id="CLYHEMT014665.1">
    <property type="protein sequence ID" value="CLYHEMP014665.1"/>
    <property type="gene ID" value="CLYHEMG014665"/>
</dbReference>
<dbReference type="InterPro" id="IPR001478">
    <property type="entry name" value="PDZ"/>
</dbReference>
<dbReference type="AlphaFoldDB" id="A0A7M5WYR2"/>
<evidence type="ECO:0000256" key="2">
    <source>
        <dbReference type="ARBA" id="ARBA00022771"/>
    </source>
</evidence>
<dbReference type="RefSeq" id="XP_066916051.1">
    <property type="nucleotide sequence ID" value="XM_067059950.1"/>
</dbReference>
<dbReference type="InterPro" id="IPR036034">
    <property type="entry name" value="PDZ_sf"/>
</dbReference>
<sequence length="1016" mass="114440">MGIDSDRFAYGIPQDAHCFLCCSVLECPVEIVECGHYFCLGCLEEWREKHDPEEFTCPYCGIALFEDSYRKSTLLWNLIQNMNVNCKHKSDGCDVVYKYGFESLHEEVCVFQQNSKNNNNNNGDASTNENEKCPTCKTTLNCSINSHDCVKELAAQVKQQKALLTNLEHENQRLVYKLSTCEKRFLEERTEMESQYYIETLRFNKEIRELRTRVAHFQGEMGVQSGQFEQEEMKINLEKLNGSLGFNIIGGLSKTNSSAGIFVSRVAEGGAADQPGKLVLHDQILEVDDKDLRQATHEMAVDAFRAAGNPVKMLIKRQVRKMKPNHVSTQTETVEGKSEYIRHPIDIEESPKKSSKGWFDPMSIVPTDLSSNENKEYDSAYDTLNKSSRYSQETSTLDGENTDDDTTNTGVESSATEQTLTHFKDSVSESSSSKRHSTFLVVSDKENFDMSGQTTEGEADFEFEYVELVLRKDHGKIGVNLYYDETDASVYVGDVEDNSPADLSGKIMVGDQIVQINQRQVNNVEQAHQMFEANDVINLVVARAVFENNTDMYDEEAEETDLDMLDCILEENESVASKASSLTYASSASSKSSDKNSPPQCLSPPVIHEYSNEIIRKGGESTNHKALENSPSSGANKESKLKNPLKNFMKGKLSGGTQKDKRAGSQSDDSLDFNKLPRCDSNSSSNNSSKSQRSKEGTTDTQHRSNSDVMKARLKEQKQQSKLKAYMDSPSINRSKQPAHVSLFQAPYMINTGAHIPVSYHGVSNMAPVYANQPPRFSPTPLHYQQVGQQRHNMSGSVSSLRSAMKNSQMNNGYGIPGSAVRHEKTRTHKRVSIDPHPGWNETEKRVWEEFKIIQSMEKENGGGGAPAPTEAALDKNGDVEAEWRVRRSKDGQHIYIKKSTNSTRSKVLKDRAQQIDNERCGLTTDDDAFTVYQGQYWSRDQRKKQLSRHNERRKRLVQKAELKATYENKTEKEIAEMAQRKMTLPVFDNFVTIEEILSQRNRSGVFSGPVHVTTI</sequence>
<dbReference type="PANTHER" id="PTHR15545">
    <property type="entry name" value="PDZ DOMAIN CONTAINING RING FINGER PROTEIN 3, 4"/>
    <property type="match status" value="1"/>
</dbReference>
<evidence type="ECO:0000259" key="6">
    <source>
        <dbReference type="PROSITE" id="PS50089"/>
    </source>
</evidence>
<dbReference type="SUPFAM" id="SSF57850">
    <property type="entry name" value="RING/U-box"/>
    <property type="match status" value="1"/>
</dbReference>
<dbReference type="GO" id="GO:0008270">
    <property type="term" value="F:zinc ion binding"/>
    <property type="evidence" value="ECO:0007669"/>
    <property type="project" value="UniProtKB-KW"/>
</dbReference>
<protein>
    <submittedName>
        <fullName evidence="8">Uncharacterized protein</fullName>
    </submittedName>
</protein>
<dbReference type="Proteomes" id="UP000594262">
    <property type="component" value="Unplaced"/>
</dbReference>
<evidence type="ECO:0000256" key="5">
    <source>
        <dbReference type="SAM" id="MobiDB-lite"/>
    </source>
</evidence>
<dbReference type="InterPro" id="IPR001841">
    <property type="entry name" value="Znf_RING"/>
</dbReference>
<dbReference type="CDD" id="cd16449">
    <property type="entry name" value="RING-HC"/>
    <property type="match status" value="1"/>
</dbReference>
<dbReference type="PROSITE" id="PS50089">
    <property type="entry name" value="ZF_RING_2"/>
    <property type="match status" value="1"/>
</dbReference>
<feature type="domain" description="PDZ" evidence="7">
    <location>
        <begin position="465"/>
        <end position="545"/>
    </location>
</feature>
<feature type="compositionally biased region" description="Basic and acidic residues" evidence="5">
    <location>
        <begin position="693"/>
        <end position="709"/>
    </location>
</feature>
<feature type="region of interest" description="Disordered" evidence="5">
    <location>
        <begin position="620"/>
        <end position="709"/>
    </location>
</feature>
<feature type="compositionally biased region" description="Polar residues" evidence="5">
    <location>
        <begin position="382"/>
        <end position="397"/>
    </location>
</feature>
<dbReference type="InterPro" id="IPR013083">
    <property type="entry name" value="Znf_RING/FYVE/PHD"/>
</dbReference>
<feature type="compositionally biased region" description="Low complexity" evidence="5">
    <location>
        <begin position="681"/>
        <end position="691"/>
    </location>
</feature>
<dbReference type="PROSITE" id="PS00518">
    <property type="entry name" value="ZF_RING_1"/>
    <property type="match status" value="1"/>
</dbReference>
<dbReference type="GeneID" id="136803223"/>
<dbReference type="InterPro" id="IPR017907">
    <property type="entry name" value="Znf_RING_CS"/>
</dbReference>
<keyword evidence="9" id="KW-1185">Reference proteome</keyword>
<name>A0A7M5WYR2_9CNID</name>
<dbReference type="InterPro" id="IPR018957">
    <property type="entry name" value="Znf_C3HC4_RING-type"/>
</dbReference>
<evidence type="ECO:0000313" key="8">
    <source>
        <dbReference type="EnsemblMetazoa" id="CLYHEMP014665.1"/>
    </source>
</evidence>
<dbReference type="Pfam" id="PF00595">
    <property type="entry name" value="PDZ"/>
    <property type="match status" value="2"/>
</dbReference>
<dbReference type="Pfam" id="PF00097">
    <property type="entry name" value="zf-C3HC4"/>
    <property type="match status" value="1"/>
</dbReference>
<organism evidence="8 9">
    <name type="scientific">Clytia hemisphaerica</name>
    <dbReference type="NCBI Taxonomy" id="252671"/>
    <lineage>
        <taxon>Eukaryota</taxon>
        <taxon>Metazoa</taxon>
        <taxon>Cnidaria</taxon>
        <taxon>Hydrozoa</taxon>
        <taxon>Hydroidolina</taxon>
        <taxon>Leptothecata</taxon>
        <taxon>Obeliida</taxon>
        <taxon>Clytiidae</taxon>
        <taxon>Clytia</taxon>
    </lineage>
</organism>
<evidence type="ECO:0000256" key="3">
    <source>
        <dbReference type="ARBA" id="ARBA00022833"/>
    </source>
</evidence>
<dbReference type="SMART" id="SM00228">
    <property type="entry name" value="PDZ"/>
    <property type="match status" value="2"/>
</dbReference>
<evidence type="ECO:0000256" key="4">
    <source>
        <dbReference type="PROSITE-ProRule" id="PRU00175"/>
    </source>
</evidence>
<feature type="domain" description="RING-type" evidence="6">
    <location>
        <begin position="18"/>
        <end position="60"/>
    </location>
</feature>
<evidence type="ECO:0000259" key="7">
    <source>
        <dbReference type="PROSITE" id="PS50106"/>
    </source>
</evidence>